<dbReference type="KEGG" id="ble:BleG1_1007"/>
<feature type="transmembrane region" description="Helical" evidence="8">
    <location>
        <begin position="257"/>
        <end position="281"/>
    </location>
</feature>
<protein>
    <submittedName>
        <fullName evidence="9">Spore germination protein</fullName>
    </submittedName>
</protein>
<comment type="similarity">
    <text evidence="2">Belongs to the amino acid-polyamine-organocation (APC) superfamily. Spore germination protein (SGP) (TC 2.A.3.9) family.</text>
</comment>
<evidence type="ECO:0000256" key="1">
    <source>
        <dbReference type="ARBA" id="ARBA00004141"/>
    </source>
</evidence>
<sequence>MNMKNHQVSSFFVLFLVFFMQIGVGIFTFQKSIAEIVGNDGWIAILFSAASIMVIIRLIYYILDERMTIADIHTRFFGKYLGKVIDVFFILYFCLFASTIVVIYVDMVIIWVFPDMYHGILIFIMLALALLFTRSGFRTIMGLSVLTIFMTVPLLLYSNYPQGLLQMHNLTPIWNHSIRDIVVASREMTFQFLGFEVLLVAFPFIRNAKQSLKWAQVGVILSTCVYLFTYILAYLVFTENHLINIIWPTLSVWRMEYLGISIWLLILLPNICMYLWAASYLGKRAVGWKQKHWLIGLVILVLTSALLERRYFSLDEVQHIINTLGFYTLYLYVPFLTVLTFIFKKRMKRHEKKKRT</sequence>
<evidence type="ECO:0000313" key="10">
    <source>
        <dbReference type="Proteomes" id="UP000027142"/>
    </source>
</evidence>
<keyword evidence="5 8" id="KW-0812">Transmembrane</keyword>
<dbReference type="Pfam" id="PF03845">
    <property type="entry name" value="Spore_permease"/>
    <property type="match status" value="1"/>
</dbReference>
<dbReference type="EMBL" id="CP003923">
    <property type="protein sequence ID" value="AIC93610.1"/>
    <property type="molecule type" value="Genomic_DNA"/>
</dbReference>
<dbReference type="HOGENOM" id="CLU_047547_0_0_9"/>
<dbReference type="GO" id="GO:0016020">
    <property type="term" value="C:membrane"/>
    <property type="evidence" value="ECO:0007669"/>
    <property type="project" value="UniProtKB-SubCell"/>
</dbReference>
<name>A0A060LUZ9_9BACI</name>
<dbReference type="GO" id="GO:0009847">
    <property type="term" value="P:spore germination"/>
    <property type="evidence" value="ECO:0007669"/>
    <property type="project" value="InterPro"/>
</dbReference>
<keyword evidence="6 8" id="KW-1133">Transmembrane helix</keyword>
<evidence type="ECO:0000256" key="5">
    <source>
        <dbReference type="ARBA" id="ARBA00022692"/>
    </source>
</evidence>
<keyword evidence="10" id="KW-1185">Reference proteome</keyword>
<feature type="transmembrane region" description="Helical" evidence="8">
    <location>
        <begin position="12"/>
        <end position="30"/>
    </location>
</feature>
<dbReference type="OrthoDB" id="2380240at2"/>
<dbReference type="InterPro" id="IPR004761">
    <property type="entry name" value="Spore_GerAB"/>
</dbReference>
<dbReference type="AlphaFoldDB" id="A0A060LUZ9"/>
<dbReference type="PANTHER" id="PTHR34975:SF2">
    <property type="entry name" value="SPORE GERMINATION PROTEIN A2"/>
    <property type="match status" value="1"/>
</dbReference>
<feature type="transmembrane region" description="Helical" evidence="8">
    <location>
        <begin position="324"/>
        <end position="343"/>
    </location>
</feature>
<evidence type="ECO:0000256" key="8">
    <source>
        <dbReference type="SAM" id="Phobius"/>
    </source>
</evidence>
<evidence type="ECO:0000256" key="6">
    <source>
        <dbReference type="ARBA" id="ARBA00022989"/>
    </source>
</evidence>
<evidence type="ECO:0000256" key="2">
    <source>
        <dbReference type="ARBA" id="ARBA00007998"/>
    </source>
</evidence>
<dbReference type="PANTHER" id="PTHR34975">
    <property type="entry name" value="SPORE GERMINATION PROTEIN A2"/>
    <property type="match status" value="1"/>
</dbReference>
<feature type="transmembrane region" description="Helical" evidence="8">
    <location>
        <begin position="42"/>
        <end position="63"/>
    </location>
</feature>
<feature type="transmembrane region" description="Helical" evidence="8">
    <location>
        <begin position="84"/>
        <end position="110"/>
    </location>
</feature>
<dbReference type="STRING" id="1246626.BleG1_1007"/>
<keyword evidence="7 8" id="KW-0472">Membrane</keyword>
<dbReference type="eggNOG" id="COG0814">
    <property type="taxonomic scope" value="Bacteria"/>
</dbReference>
<feature type="transmembrane region" description="Helical" evidence="8">
    <location>
        <begin position="188"/>
        <end position="205"/>
    </location>
</feature>
<feature type="transmembrane region" description="Helical" evidence="8">
    <location>
        <begin position="116"/>
        <end position="133"/>
    </location>
</feature>
<dbReference type="RefSeq" id="WP_038477891.1">
    <property type="nucleotide sequence ID" value="NZ_CP003923.1"/>
</dbReference>
<gene>
    <name evidence="9" type="ORF">BleG1_1007</name>
</gene>
<evidence type="ECO:0000256" key="3">
    <source>
        <dbReference type="ARBA" id="ARBA00022448"/>
    </source>
</evidence>
<evidence type="ECO:0000256" key="7">
    <source>
        <dbReference type="ARBA" id="ARBA00023136"/>
    </source>
</evidence>
<comment type="subcellular location">
    <subcellularLocation>
        <location evidence="1">Membrane</location>
        <topology evidence="1">Multi-pass membrane protein</topology>
    </subcellularLocation>
</comment>
<keyword evidence="3" id="KW-0813">Transport</keyword>
<accession>A0A060LUZ9</accession>
<feature type="transmembrane region" description="Helical" evidence="8">
    <location>
        <begin position="140"/>
        <end position="160"/>
    </location>
</feature>
<feature type="transmembrane region" description="Helical" evidence="8">
    <location>
        <begin position="293"/>
        <end position="312"/>
    </location>
</feature>
<reference evidence="9 10" key="1">
    <citation type="journal article" date="2014" name="Gene">
        <title>A comparative genomic analysis of the alkalitolerant soil bacterium Bacillus lehensis G1.</title>
        <authorList>
            <person name="Noor Y.M."/>
            <person name="Samsulrizal N.H."/>
            <person name="Jema'on N.A."/>
            <person name="Low K.O."/>
            <person name="Ramli A.N."/>
            <person name="Alias N.I."/>
            <person name="Damis S.I."/>
            <person name="Fuzi S.F."/>
            <person name="Isa M.N."/>
            <person name="Murad A.M."/>
            <person name="Raih M.F."/>
            <person name="Bakar F.D."/>
            <person name="Najimudin N."/>
            <person name="Mahadi N.M."/>
            <person name="Illias R.M."/>
        </authorList>
    </citation>
    <scope>NUCLEOTIDE SEQUENCE [LARGE SCALE GENOMIC DNA]</scope>
    <source>
        <strain evidence="9 10">G1</strain>
    </source>
</reference>
<organism evidence="9 10">
    <name type="scientific">Shouchella lehensis G1</name>
    <dbReference type="NCBI Taxonomy" id="1246626"/>
    <lineage>
        <taxon>Bacteria</taxon>
        <taxon>Bacillati</taxon>
        <taxon>Bacillota</taxon>
        <taxon>Bacilli</taxon>
        <taxon>Bacillales</taxon>
        <taxon>Bacillaceae</taxon>
        <taxon>Shouchella</taxon>
    </lineage>
</organism>
<dbReference type="PATRIC" id="fig|1246626.3.peg.1011"/>
<evidence type="ECO:0000256" key="4">
    <source>
        <dbReference type="ARBA" id="ARBA00022544"/>
    </source>
</evidence>
<feature type="transmembrane region" description="Helical" evidence="8">
    <location>
        <begin position="217"/>
        <end position="237"/>
    </location>
</feature>
<dbReference type="Proteomes" id="UP000027142">
    <property type="component" value="Chromosome"/>
</dbReference>
<evidence type="ECO:0000313" key="9">
    <source>
        <dbReference type="EMBL" id="AIC93610.1"/>
    </source>
</evidence>
<proteinExistence type="inferred from homology"/>
<keyword evidence="4" id="KW-0309">Germination</keyword>